<dbReference type="GeneID" id="66071303"/>
<dbReference type="EMBL" id="CM032190">
    <property type="protein sequence ID" value="KAG7086259.1"/>
    <property type="molecule type" value="Genomic_DNA"/>
</dbReference>
<dbReference type="KEGG" id="more:E1B28_002227"/>
<evidence type="ECO:0008006" key="3">
    <source>
        <dbReference type="Google" id="ProtNLM"/>
    </source>
</evidence>
<evidence type="ECO:0000313" key="2">
    <source>
        <dbReference type="Proteomes" id="UP001049176"/>
    </source>
</evidence>
<comment type="caution">
    <text evidence="1">The sequence shown here is derived from an EMBL/GenBank/DDBJ whole genome shotgun (WGS) entry which is preliminary data.</text>
</comment>
<proteinExistence type="predicted"/>
<gene>
    <name evidence="1" type="ORF">E1B28_002227</name>
</gene>
<name>A0A9P7RMF4_9AGAR</name>
<accession>A0A9P7RMF4</accession>
<dbReference type="Proteomes" id="UP001049176">
    <property type="component" value="Chromosome 10"/>
</dbReference>
<dbReference type="AlphaFoldDB" id="A0A9P7RMF4"/>
<keyword evidence="2" id="KW-1185">Reference proteome</keyword>
<organism evidence="1 2">
    <name type="scientific">Marasmius oreades</name>
    <name type="common">fairy-ring Marasmius</name>
    <dbReference type="NCBI Taxonomy" id="181124"/>
    <lineage>
        <taxon>Eukaryota</taxon>
        <taxon>Fungi</taxon>
        <taxon>Dikarya</taxon>
        <taxon>Basidiomycota</taxon>
        <taxon>Agaricomycotina</taxon>
        <taxon>Agaricomycetes</taxon>
        <taxon>Agaricomycetidae</taxon>
        <taxon>Agaricales</taxon>
        <taxon>Marasmiineae</taxon>
        <taxon>Marasmiaceae</taxon>
        <taxon>Marasmius</taxon>
    </lineage>
</organism>
<dbReference type="Gene3D" id="3.80.10.10">
    <property type="entry name" value="Ribonuclease Inhibitor"/>
    <property type="match status" value="1"/>
</dbReference>
<dbReference type="RefSeq" id="XP_043002730.1">
    <property type="nucleotide sequence ID" value="XM_043159131.1"/>
</dbReference>
<evidence type="ECO:0000313" key="1">
    <source>
        <dbReference type="EMBL" id="KAG7086259.1"/>
    </source>
</evidence>
<sequence length="476" mass="55028">MTGIQDLPFDVLLYIMSRIHDRRALYDYIRVSKVFYEAGMPSLYRSISLVVLRDYGSGFNFHPLDTLDKHTYLRPYVEDVEICFDLNEYIKHQSLSSRSSQPSPQWSKSLSHLRNITLLTIWHPENRYYPIRPEFSDTLISAVLEFEKLEEVRLLARIDATDIGRYSKLKTVRRMKFGLLTSGAPTFNILGEWIKASRCEGLSVMEAYAVEPRTMKLISPFLDKLSTLHIGPSHALSNRDLLSLSSCTPQLRFFDIFYDNFLAVPLDPGHTVVLNHLEVLVVRYSGVWSKPSCQDLFRFLRGLLATSSNLKSFNLIADDGKEIHHPQTGLVDLLCNSELGGTLEILNLPAVVFRKEQLAKLFGRMTQLRVMSLFLIDVRVLEFYQHLNLRHDHNLKLTALYLRSNRTACPYFSVVQQVKKMMNALRGRGNEGYFRRLIQEKQTWQALWSEGSATDRAEDGADLLQYEYPEMYGRFF</sequence>
<dbReference type="InterPro" id="IPR032675">
    <property type="entry name" value="LRR_dom_sf"/>
</dbReference>
<reference evidence="1" key="1">
    <citation type="journal article" date="2021" name="Genome Biol. Evol.">
        <title>The assembled and annotated genome of the fairy-ring fungus Marasmius oreades.</title>
        <authorList>
            <person name="Hiltunen M."/>
            <person name="Ament-Velasquez S.L."/>
            <person name="Johannesson H."/>
        </authorList>
    </citation>
    <scope>NUCLEOTIDE SEQUENCE</scope>
    <source>
        <strain evidence="1">03SP1</strain>
    </source>
</reference>
<protein>
    <recommendedName>
        <fullName evidence="3">F-box domain-containing protein</fullName>
    </recommendedName>
</protein>
<dbReference type="OrthoDB" id="3010419at2759"/>